<evidence type="ECO:0000313" key="4">
    <source>
        <dbReference type="Proteomes" id="UP001158066"/>
    </source>
</evidence>
<reference evidence="3" key="1">
    <citation type="submission" date="2017-05" db="EMBL/GenBank/DDBJ databases">
        <authorList>
            <person name="Varghese N."/>
            <person name="Submissions S."/>
        </authorList>
    </citation>
    <scope>NUCLEOTIDE SEQUENCE</scope>
    <source>
        <strain evidence="3">Su22</strain>
    </source>
</reference>
<dbReference type="PANTHER" id="PTHR37478">
    <property type="match status" value="1"/>
</dbReference>
<name>A0AA45WUC9_9CLOT</name>
<dbReference type="GO" id="GO:0003677">
    <property type="term" value="F:DNA binding"/>
    <property type="evidence" value="ECO:0007669"/>
    <property type="project" value="UniProtKB-KW"/>
</dbReference>
<protein>
    <recommendedName>
        <fullName evidence="2">UPF0251 protein SAMN06296020_10259</fullName>
    </recommendedName>
</protein>
<proteinExistence type="inferred from homology"/>
<keyword evidence="3" id="KW-0238">DNA-binding</keyword>
<dbReference type="EMBL" id="FXUF01000002">
    <property type="protein sequence ID" value="SMP43295.1"/>
    <property type="molecule type" value="Genomic_DNA"/>
</dbReference>
<dbReference type="Proteomes" id="UP001158066">
    <property type="component" value="Unassembled WGS sequence"/>
</dbReference>
<comment type="similarity">
    <text evidence="1 2">Belongs to the UPF0251 family.</text>
</comment>
<evidence type="ECO:0000313" key="3">
    <source>
        <dbReference type="EMBL" id="SMP43295.1"/>
    </source>
</evidence>
<dbReference type="Pfam" id="PF02001">
    <property type="entry name" value="DUF134"/>
    <property type="match status" value="1"/>
</dbReference>
<dbReference type="PANTHER" id="PTHR37478:SF2">
    <property type="entry name" value="UPF0251 PROTEIN TK0562"/>
    <property type="match status" value="1"/>
</dbReference>
<dbReference type="SUPFAM" id="SSF88659">
    <property type="entry name" value="Sigma3 and sigma4 domains of RNA polymerase sigma factors"/>
    <property type="match status" value="1"/>
</dbReference>
<dbReference type="InterPro" id="IPR002852">
    <property type="entry name" value="UPF0251"/>
</dbReference>
<evidence type="ECO:0000256" key="1">
    <source>
        <dbReference type="ARBA" id="ARBA00009350"/>
    </source>
</evidence>
<dbReference type="Gene3D" id="1.10.10.10">
    <property type="entry name" value="Winged helix-like DNA-binding domain superfamily/Winged helix DNA-binding domain"/>
    <property type="match status" value="1"/>
</dbReference>
<sequence length="125" mass="14391">MPRPRKWRRVCQLPESDLFGPQQDQRPGRKILSMTVEEYETIRLIDLEGLTQEACADRMEVARTTVQRIYNDARKKLAASLVEGHLLKIEGGDYKLCDEVDQQMGCGRCRRHRFGQVSQQGSPSE</sequence>
<dbReference type="HAMAP" id="MF_00674">
    <property type="entry name" value="UPF0251"/>
    <property type="match status" value="1"/>
</dbReference>
<comment type="caution">
    <text evidence="3">The sequence shown here is derived from an EMBL/GenBank/DDBJ whole genome shotgun (WGS) entry which is preliminary data.</text>
</comment>
<accession>A0AA45WUC9</accession>
<organism evidence="3 4">
    <name type="scientific">Anoxynatronum buryatiense</name>
    <dbReference type="NCBI Taxonomy" id="489973"/>
    <lineage>
        <taxon>Bacteria</taxon>
        <taxon>Bacillati</taxon>
        <taxon>Bacillota</taxon>
        <taxon>Clostridia</taxon>
        <taxon>Eubacteriales</taxon>
        <taxon>Clostridiaceae</taxon>
        <taxon>Anoxynatronum</taxon>
    </lineage>
</organism>
<gene>
    <name evidence="3" type="ORF">SAMN06296020_10259</name>
</gene>
<keyword evidence="4" id="KW-1185">Reference proteome</keyword>
<dbReference type="RefSeq" id="WP_283407976.1">
    <property type="nucleotide sequence ID" value="NZ_FXUF01000002.1"/>
</dbReference>
<dbReference type="AlphaFoldDB" id="A0AA45WUC9"/>
<dbReference type="InterPro" id="IPR036388">
    <property type="entry name" value="WH-like_DNA-bd_sf"/>
</dbReference>
<evidence type="ECO:0000256" key="2">
    <source>
        <dbReference type="HAMAP-Rule" id="MF_00674"/>
    </source>
</evidence>
<dbReference type="InterPro" id="IPR013324">
    <property type="entry name" value="RNA_pol_sigma_r3/r4-like"/>
</dbReference>